<evidence type="ECO:0000313" key="1">
    <source>
        <dbReference type="EMBL" id="HAF2130803.1"/>
    </source>
</evidence>
<proteinExistence type="predicted"/>
<reference evidence="1" key="1">
    <citation type="journal article" date="2018" name="Genome Biol.">
        <title>SKESA: strategic k-mer extension for scrupulous assemblies.</title>
        <authorList>
            <person name="Souvorov A."/>
            <person name="Agarwala R."/>
            <person name="Lipman D.J."/>
        </authorList>
    </citation>
    <scope>NUCLEOTIDE SEQUENCE</scope>
    <source>
        <strain evidence="1">MA.CK_00/00001968</strain>
    </source>
</reference>
<reference evidence="1" key="2">
    <citation type="submission" date="2020-02" db="EMBL/GenBank/DDBJ databases">
        <authorList>
            <consortium name="NCBI Pathogen Detection Project"/>
        </authorList>
    </citation>
    <scope>NUCLEOTIDE SEQUENCE</scope>
    <source>
        <strain evidence="1">MA.CK_00/00001968</strain>
    </source>
</reference>
<accession>A0A743SSD7</accession>
<comment type="caution">
    <text evidence="1">The sequence shown here is derived from an EMBL/GenBank/DDBJ whole genome shotgun (WGS) entry which is preliminary data.</text>
</comment>
<organism evidence="1">
    <name type="scientific">Salmonella enterica</name>
    <name type="common">Salmonella choleraesuis</name>
    <dbReference type="NCBI Taxonomy" id="28901"/>
    <lineage>
        <taxon>Bacteria</taxon>
        <taxon>Pseudomonadati</taxon>
        <taxon>Pseudomonadota</taxon>
        <taxon>Gammaproteobacteria</taxon>
        <taxon>Enterobacterales</taxon>
        <taxon>Enterobacteriaceae</taxon>
        <taxon>Salmonella</taxon>
    </lineage>
</organism>
<protein>
    <submittedName>
        <fullName evidence="1">Uncharacterized protein</fullName>
    </submittedName>
</protein>
<dbReference type="AlphaFoldDB" id="A0A743SSD7"/>
<sequence>MTEQEKRPVKNKSTMTASDIYARDYASCRMARQFWRLLYGVRMKNRKQAGGDV</sequence>
<name>A0A743SSD7_SALER</name>
<gene>
    <name evidence="1" type="ORF">G9F27_005124</name>
</gene>
<dbReference type="EMBL" id="DAAUQX010000078">
    <property type="protein sequence ID" value="HAF2130803.1"/>
    <property type="molecule type" value="Genomic_DNA"/>
</dbReference>